<dbReference type="PANTHER" id="PTHR47506">
    <property type="entry name" value="TRANSCRIPTIONAL REGULATORY PROTEIN"/>
    <property type="match status" value="1"/>
</dbReference>
<sequence>MPRPRKFDESTALRAARETFRRSGYAGTSLSDLAEATGLGKGSLYNAFGDKHQLFERVVSEYCDEVDRSTDRRIGRDAGLDAALGYLRAMTDDTIADQARIGCMIAKVTSESATSEPAAVQRASQTLHHAEDAIADALTRAQTSGEWKRQDNPREVAQLIIAISRGIDALGKAGYSSDTLRAIERTATRLITR</sequence>
<evidence type="ECO:0000256" key="2">
    <source>
        <dbReference type="ARBA" id="ARBA00023125"/>
    </source>
</evidence>
<dbReference type="Pfam" id="PF00440">
    <property type="entry name" value="TetR_N"/>
    <property type="match status" value="1"/>
</dbReference>
<evidence type="ECO:0000259" key="5">
    <source>
        <dbReference type="PROSITE" id="PS50977"/>
    </source>
</evidence>
<dbReference type="PROSITE" id="PS01081">
    <property type="entry name" value="HTH_TETR_1"/>
    <property type="match status" value="1"/>
</dbReference>
<protein>
    <recommendedName>
        <fullName evidence="5">HTH tetR-type domain-containing protein</fullName>
    </recommendedName>
</protein>
<proteinExistence type="predicted"/>
<dbReference type="InterPro" id="IPR001647">
    <property type="entry name" value="HTH_TetR"/>
</dbReference>
<dbReference type="SUPFAM" id="SSF48498">
    <property type="entry name" value="Tetracyclin repressor-like, C-terminal domain"/>
    <property type="match status" value="1"/>
</dbReference>
<organism evidence="6 7">
    <name type="scientific">Mycolicibacterium iranicum</name>
    <name type="common">Mycobacterium iranicum</name>
    <dbReference type="NCBI Taxonomy" id="912594"/>
    <lineage>
        <taxon>Bacteria</taxon>
        <taxon>Bacillati</taxon>
        <taxon>Actinomycetota</taxon>
        <taxon>Actinomycetes</taxon>
        <taxon>Mycobacteriales</taxon>
        <taxon>Mycobacteriaceae</taxon>
        <taxon>Mycolicibacterium</taxon>
    </lineage>
</organism>
<dbReference type="PRINTS" id="PR00455">
    <property type="entry name" value="HTHTETR"/>
</dbReference>
<dbReference type="OrthoDB" id="9805134at2"/>
<name>A0A178LBG5_MYCIR</name>
<accession>A0A178LBG5</accession>
<evidence type="ECO:0000313" key="6">
    <source>
        <dbReference type="EMBL" id="OAN26456.1"/>
    </source>
</evidence>
<dbReference type="EMBL" id="LWCS01000098">
    <property type="protein sequence ID" value="OAN26456.1"/>
    <property type="molecule type" value="Genomic_DNA"/>
</dbReference>
<dbReference type="InterPro" id="IPR023772">
    <property type="entry name" value="DNA-bd_HTH_TetR-type_CS"/>
</dbReference>
<dbReference type="Gene3D" id="1.10.10.60">
    <property type="entry name" value="Homeodomain-like"/>
    <property type="match status" value="1"/>
</dbReference>
<keyword evidence="3" id="KW-0804">Transcription</keyword>
<dbReference type="SUPFAM" id="SSF46689">
    <property type="entry name" value="Homeodomain-like"/>
    <property type="match status" value="1"/>
</dbReference>
<dbReference type="InterPro" id="IPR011075">
    <property type="entry name" value="TetR_C"/>
</dbReference>
<dbReference type="GO" id="GO:0003677">
    <property type="term" value="F:DNA binding"/>
    <property type="evidence" value="ECO:0007669"/>
    <property type="project" value="UniProtKB-UniRule"/>
</dbReference>
<comment type="caution">
    <text evidence="6">The sequence shown here is derived from an EMBL/GenBank/DDBJ whole genome shotgun (WGS) entry which is preliminary data.</text>
</comment>
<keyword evidence="2 4" id="KW-0238">DNA-binding</keyword>
<dbReference type="Gene3D" id="1.10.357.10">
    <property type="entry name" value="Tetracycline Repressor, domain 2"/>
    <property type="match status" value="1"/>
</dbReference>
<dbReference type="PANTHER" id="PTHR47506:SF1">
    <property type="entry name" value="HTH-TYPE TRANSCRIPTIONAL REGULATOR YJDC"/>
    <property type="match status" value="1"/>
</dbReference>
<dbReference type="RefSeq" id="WP_064285457.1">
    <property type="nucleotide sequence ID" value="NZ_LWCS01000098.1"/>
</dbReference>
<reference evidence="6 7" key="1">
    <citation type="submission" date="2016-04" db="EMBL/GenBank/DDBJ databases">
        <title>Draft Genome Sequences of Staphylococcus capitis Strain H36, S. capitis Strain H65, S. cohnii Strain H62, S. hominis Strain H69, Mycobacterium iranicum Strain H39, Plantibacter sp. Strain H53, Pseudomonas oryzihabitans Strain H72, and Microbacterium sp. Strain H83, isolated from residential settings.</title>
        <authorList>
            <person name="Lymperopoulou D."/>
            <person name="Adams R.I."/>
            <person name="Lindow S."/>
            <person name="Coil D.A."/>
            <person name="Jospin G."/>
            <person name="Eisen J.A."/>
        </authorList>
    </citation>
    <scope>NUCLEOTIDE SEQUENCE [LARGE SCALE GENOMIC DNA]</scope>
    <source>
        <strain evidence="6 7">H39</strain>
    </source>
</reference>
<dbReference type="InterPro" id="IPR036271">
    <property type="entry name" value="Tet_transcr_reg_TetR-rel_C_sf"/>
</dbReference>
<evidence type="ECO:0000313" key="7">
    <source>
        <dbReference type="Proteomes" id="UP000078396"/>
    </source>
</evidence>
<keyword evidence="1" id="KW-0805">Transcription regulation</keyword>
<feature type="domain" description="HTH tetR-type" evidence="5">
    <location>
        <begin position="6"/>
        <end position="66"/>
    </location>
</feature>
<evidence type="ECO:0000256" key="4">
    <source>
        <dbReference type="PROSITE-ProRule" id="PRU00335"/>
    </source>
</evidence>
<dbReference type="PROSITE" id="PS50977">
    <property type="entry name" value="HTH_TETR_2"/>
    <property type="match status" value="1"/>
</dbReference>
<evidence type="ECO:0000256" key="1">
    <source>
        <dbReference type="ARBA" id="ARBA00023015"/>
    </source>
</evidence>
<gene>
    <name evidence="6" type="ORF">A4X20_12465</name>
</gene>
<evidence type="ECO:0000256" key="3">
    <source>
        <dbReference type="ARBA" id="ARBA00023163"/>
    </source>
</evidence>
<dbReference type="InterPro" id="IPR009057">
    <property type="entry name" value="Homeodomain-like_sf"/>
</dbReference>
<dbReference type="Pfam" id="PF16925">
    <property type="entry name" value="TetR_C_13"/>
    <property type="match status" value="1"/>
</dbReference>
<dbReference type="AlphaFoldDB" id="A0A178LBG5"/>
<dbReference type="Proteomes" id="UP000078396">
    <property type="component" value="Unassembled WGS sequence"/>
</dbReference>
<feature type="DNA-binding region" description="H-T-H motif" evidence="4">
    <location>
        <begin position="29"/>
        <end position="48"/>
    </location>
</feature>